<gene>
    <name evidence="2" type="primary">rsgA</name>
    <name evidence="2" type="ORF">EPJ67_09280</name>
</gene>
<evidence type="ECO:0000259" key="1">
    <source>
        <dbReference type="Pfam" id="PF01926"/>
    </source>
</evidence>
<accession>A0A5C8G197</accession>
<dbReference type="AlphaFoldDB" id="A0A5C8G197"/>
<reference evidence="2 3" key="1">
    <citation type="journal article" date="1992" name="Lakartidningen">
        <title>[Penicillin V and not amoxicillin is the first choice preparation in acute otitis].</title>
        <authorList>
            <person name="Kamme C."/>
            <person name="Lundgren K."/>
            <person name="Prellner K."/>
        </authorList>
    </citation>
    <scope>NUCLEOTIDE SEQUENCE [LARGE SCALE GENOMIC DNA]</scope>
    <source>
        <strain evidence="2 3">PC2777IV</strain>
    </source>
</reference>
<evidence type="ECO:0000313" key="3">
    <source>
        <dbReference type="Proteomes" id="UP000325013"/>
    </source>
</evidence>
<dbReference type="EMBL" id="SAYJ01000018">
    <property type="protein sequence ID" value="TXJ55750.1"/>
    <property type="molecule type" value="Genomic_DNA"/>
</dbReference>
<dbReference type="Pfam" id="PF01926">
    <property type="entry name" value="MMR_HSR1"/>
    <property type="match status" value="1"/>
</dbReference>
<comment type="caution">
    <text evidence="2">The sequence shown here is derived from an EMBL/GenBank/DDBJ whole genome shotgun (WGS) entry which is preliminary data.</text>
</comment>
<dbReference type="RefSeq" id="WP_147529338.1">
    <property type="nucleotide sequence ID" value="NZ_SAYJ01000018.1"/>
</dbReference>
<evidence type="ECO:0000313" key="2">
    <source>
        <dbReference type="EMBL" id="TXJ55750.1"/>
    </source>
</evidence>
<dbReference type="SUPFAM" id="SSF52540">
    <property type="entry name" value="P-loop containing nucleoside triphosphate hydrolases"/>
    <property type="match status" value="1"/>
</dbReference>
<dbReference type="InterPro" id="IPR006073">
    <property type="entry name" value="GTP-bd"/>
</dbReference>
<dbReference type="Gene3D" id="3.40.50.300">
    <property type="entry name" value="P-loop containing nucleotide triphosphate hydrolases"/>
    <property type="match status" value="1"/>
</dbReference>
<dbReference type="OrthoDB" id="9255830at2"/>
<dbReference type="GO" id="GO:0005525">
    <property type="term" value="F:GTP binding"/>
    <property type="evidence" value="ECO:0007669"/>
    <property type="project" value="InterPro"/>
</dbReference>
<dbReference type="CDD" id="cd00882">
    <property type="entry name" value="Ras_like_GTPase"/>
    <property type="match status" value="1"/>
</dbReference>
<dbReference type="Proteomes" id="UP000325013">
    <property type="component" value="Unassembled WGS sequence"/>
</dbReference>
<feature type="domain" description="G" evidence="1">
    <location>
        <begin position="25"/>
        <end position="137"/>
    </location>
</feature>
<proteinExistence type="predicted"/>
<name>A0A5C8G197_9SPIR</name>
<organism evidence="2 3">
    <name type="scientific">Brachyspira aalborgi</name>
    <dbReference type="NCBI Taxonomy" id="29522"/>
    <lineage>
        <taxon>Bacteria</taxon>
        <taxon>Pseudomonadati</taxon>
        <taxon>Spirochaetota</taxon>
        <taxon>Spirochaetia</taxon>
        <taxon>Brachyspirales</taxon>
        <taxon>Brachyspiraceae</taxon>
        <taxon>Brachyspira</taxon>
    </lineage>
</organism>
<sequence>MTPEELNEKLLEAFKEFQKNVKKPRILIAGPTGVGKSSLINKIFGEKVSEEGKGEPITASVEKYEREDLGVILYDSPGCEIGNTERFKKEVLNAIEQENIHLIWYCIAITGDRIELQDKDTIKMFVEKNFPVSVVLTHCEDASEEKIKEFKEEINNNFIDIDIYITSAKSEHKIFKEELERLILYAIQKLPDFVRDAFISAQKVNLKEKFKRANIAIAEHVAVAFGTGFVPIPVADAPILVGNQMIMIARILYIYDLDSLEAMLTGGAGGGIIGQLISALGKSIVGNILKLIPGIGTIIGGVINGSVASLLTTALGEAVNFSCYKLYKEILKGNKNIKKEMENFANMVKKFAKDFFKNNKKAEDYEIDD</sequence>
<dbReference type="InterPro" id="IPR027417">
    <property type="entry name" value="P-loop_NTPase"/>
</dbReference>
<protein>
    <submittedName>
        <fullName evidence="2">GTPase RsgA</fullName>
    </submittedName>
</protein>